<dbReference type="RefSeq" id="WP_073124247.1">
    <property type="nucleotide sequence ID" value="NZ_BAABCH010000006.1"/>
</dbReference>
<keyword evidence="2" id="KW-1185">Reference proteome</keyword>
<dbReference type="Pfam" id="PF05582">
    <property type="entry name" value="Peptidase_U57"/>
    <property type="match status" value="1"/>
</dbReference>
<accession>A0A1M5LEU2</accession>
<protein>
    <submittedName>
        <fullName evidence="1">Spore coat assemly protein</fullName>
    </submittedName>
</protein>
<name>A0A1M5LEU2_9FIRM</name>
<dbReference type="OrthoDB" id="9785306at2"/>
<sequence>MKIGDIVARKSYNKDIVFKIEAFTVDDNNKKVAILKGVAFRIIADAYLDDLELVSMPNIRSILIDEDVENLLYKSVRKSKERQKKNNRNTVMKSQVNNSDIYGIPGKVLQIDGDKEYLKICLDVYTQLGIPAVGVAIPEQNQYKEVRNLLNKHKPDILVITGHDSMTGKNGGVNNINNYRNSMNFIKAVKEARKWEPNVDNLVIFAGACQSNYEQIIKAGANYASSPARIMIHALDPVFVVEKVACSRIDTVVPIDEVIEQTVTGVKGIGGSETRGKFRWAMPKIGLY</sequence>
<dbReference type="Proteomes" id="UP000243255">
    <property type="component" value="Unassembled WGS sequence"/>
</dbReference>
<gene>
    <name evidence="1" type="ORF">SAMN04488530_104107</name>
</gene>
<dbReference type="InterPro" id="IPR008764">
    <property type="entry name" value="Peptidase_U57"/>
</dbReference>
<dbReference type="PIRSF" id="PIRSF011575">
    <property type="entry name" value="YabG"/>
    <property type="match status" value="1"/>
</dbReference>
<dbReference type="AlphaFoldDB" id="A0A1M5LEU2"/>
<evidence type="ECO:0000313" key="2">
    <source>
        <dbReference type="Proteomes" id="UP000243255"/>
    </source>
</evidence>
<reference evidence="2" key="1">
    <citation type="submission" date="2016-11" db="EMBL/GenBank/DDBJ databases">
        <authorList>
            <person name="Varghese N."/>
            <person name="Submissions S."/>
        </authorList>
    </citation>
    <scope>NUCLEOTIDE SEQUENCE [LARGE SCALE GENOMIC DNA]</scope>
    <source>
        <strain evidence="2">DSM 2635</strain>
    </source>
</reference>
<dbReference type="EMBL" id="FQWX01000004">
    <property type="protein sequence ID" value="SHG63518.1"/>
    <property type="molecule type" value="Genomic_DNA"/>
</dbReference>
<dbReference type="NCBIfam" id="TIGR02855">
    <property type="entry name" value="spore_yabG"/>
    <property type="match status" value="1"/>
</dbReference>
<evidence type="ECO:0000313" key="1">
    <source>
        <dbReference type="EMBL" id="SHG63518.1"/>
    </source>
</evidence>
<dbReference type="STRING" id="1121321.SAMN04488530_104107"/>
<organism evidence="1 2">
    <name type="scientific">Asaccharospora irregularis DSM 2635</name>
    <dbReference type="NCBI Taxonomy" id="1121321"/>
    <lineage>
        <taxon>Bacteria</taxon>
        <taxon>Bacillati</taxon>
        <taxon>Bacillota</taxon>
        <taxon>Clostridia</taxon>
        <taxon>Peptostreptococcales</taxon>
        <taxon>Peptostreptococcaceae</taxon>
        <taxon>Asaccharospora</taxon>
    </lineage>
</organism>
<proteinExistence type="predicted"/>